<proteinExistence type="predicted"/>
<protein>
    <submittedName>
        <fullName evidence="3">Uncharacterized protein</fullName>
    </submittedName>
</protein>
<evidence type="ECO:0000313" key="4">
    <source>
        <dbReference type="Proteomes" id="UP000825935"/>
    </source>
</evidence>
<feature type="signal peptide" evidence="2">
    <location>
        <begin position="1"/>
        <end position="23"/>
    </location>
</feature>
<dbReference type="EMBL" id="CM035432">
    <property type="protein sequence ID" value="KAH7295462.1"/>
    <property type="molecule type" value="Genomic_DNA"/>
</dbReference>
<sequence length="123" mass="13885">MNRRELILSAALLTIFLMPCCNAAGQGAFTIKRSGVDADQGEQITQHQEVIEMFSENQKQEELSVRHSHSESRVEYEDYEKPHANRSHDPPIGLDHAGMRGADYENVHANTSHDPKIEHCGFQ</sequence>
<evidence type="ECO:0000313" key="3">
    <source>
        <dbReference type="EMBL" id="KAH7295462.1"/>
    </source>
</evidence>
<keyword evidence="2" id="KW-0732">Signal</keyword>
<dbReference type="AlphaFoldDB" id="A0A8T2RG48"/>
<feature type="region of interest" description="Disordered" evidence="1">
    <location>
        <begin position="57"/>
        <end position="123"/>
    </location>
</feature>
<reference evidence="3 4" key="1">
    <citation type="submission" date="2021-08" db="EMBL/GenBank/DDBJ databases">
        <title>WGS assembly of Ceratopteris richardii.</title>
        <authorList>
            <person name="Marchant D.B."/>
            <person name="Chen G."/>
            <person name="Jenkins J."/>
            <person name="Shu S."/>
            <person name="Leebens-Mack J."/>
            <person name="Grimwood J."/>
            <person name="Schmutz J."/>
            <person name="Soltis P."/>
            <person name="Soltis D."/>
            <person name="Chen Z.-H."/>
        </authorList>
    </citation>
    <scope>NUCLEOTIDE SEQUENCE [LARGE SCALE GENOMIC DNA]</scope>
    <source>
        <strain evidence="3">Whitten #5841</strain>
        <tissue evidence="3">Leaf</tissue>
    </source>
</reference>
<comment type="caution">
    <text evidence="3">The sequence shown here is derived from an EMBL/GenBank/DDBJ whole genome shotgun (WGS) entry which is preliminary data.</text>
</comment>
<accession>A0A8T2RG48</accession>
<organism evidence="3 4">
    <name type="scientific">Ceratopteris richardii</name>
    <name type="common">Triangle waterfern</name>
    <dbReference type="NCBI Taxonomy" id="49495"/>
    <lineage>
        <taxon>Eukaryota</taxon>
        <taxon>Viridiplantae</taxon>
        <taxon>Streptophyta</taxon>
        <taxon>Embryophyta</taxon>
        <taxon>Tracheophyta</taxon>
        <taxon>Polypodiopsida</taxon>
        <taxon>Polypodiidae</taxon>
        <taxon>Polypodiales</taxon>
        <taxon>Pteridineae</taxon>
        <taxon>Pteridaceae</taxon>
        <taxon>Parkerioideae</taxon>
        <taxon>Ceratopteris</taxon>
    </lineage>
</organism>
<feature type="chain" id="PRO_5035811735" evidence="2">
    <location>
        <begin position="24"/>
        <end position="123"/>
    </location>
</feature>
<keyword evidence="4" id="KW-1185">Reference proteome</keyword>
<name>A0A8T2RG48_CERRI</name>
<gene>
    <name evidence="3" type="ORF">KP509_27G049200</name>
</gene>
<dbReference type="OrthoDB" id="1877702at2759"/>
<dbReference type="Proteomes" id="UP000825935">
    <property type="component" value="Chromosome 27"/>
</dbReference>
<feature type="compositionally biased region" description="Basic and acidic residues" evidence="1">
    <location>
        <begin position="102"/>
        <end position="123"/>
    </location>
</feature>
<evidence type="ECO:0000256" key="2">
    <source>
        <dbReference type="SAM" id="SignalP"/>
    </source>
</evidence>
<evidence type="ECO:0000256" key="1">
    <source>
        <dbReference type="SAM" id="MobiDB-lite"/>
    </source>
</evidence>
<feature type="compositionally biased region" description="Basic and acidic residues" evidence="1">
    <location>
        <begin position="58"/>
        <end position="89"/>
    </location>
</feature>